<dbReference type="PROSITE" id="PS50893">
    <property type="entry name" value="ABC_TRANSPORTER_2"/>
    <property type="match status" value="1"/>
</dbReference>
<accession>A0A9E6Y2Q9</accession>
<dbReference type="GO" id="GO:0017004">
    <property type="term" value="P:cytochrome complex assembly"/>
    <property type="evidence" value="ECO:0007669"/>
    <property type="project" value="UniProtKB-KW"/>
</dbReference>
<evidence type="ECO:0000256" key="1">
    <source>
        <dbReference type="ARBA" id="ARBA00022448"/>
    </source>
</evidence>
<reference evidence="6" key="1">
    <citation type="journal article" date="2022" name="Int. J. Syst. Evol. Microbiol.">
        <title>Pseudomonas aegrilactucae sp. nov. and Pseudomonas morbosilactucae sp. nov., pathogens causing bacterial rot of lettuce in Japan.</title>
        <authorList>
            <person name="Sawada H."/>
            <person name="Fujikawa T."/>
            <person name="Satou M."/>
        </authorList>
    </citation>
    <scope>NUCLEOTIDE SEQUENCE</scope>
    <source>
        <strain evidence="6">0166_1</strain>
    </source>
</reference>
<dbReference type="AlphaFoldDB" id="A0A9E6Y2Q9"/>
<keyword evidence="3" id="KW-0201">Cytochrome c-type biogenesis</keyword>
<protein>
    <submittedName>
        <fullName evidence="6">Vitamin B12 import ATP-binding protein BtuD</fullName>
    </submittedName>
</protein>
<dbReference type="EMBL" id="CP087164">
    <property type="protein sequence ID" value="UGS39242.1"/>
    <property type="molecule type" value="Genomic_DNA"/>
</dbReference>
<organism evidence="6 7">
    <name type="scientific">Capillimicrobium parvum</name>
    <dbReference type="NCBI Taxonomy" id="2884022"/>
    <lineage>
        <taxon>Bacteria</taxon>
        <taxon>Bacillati</taxon>
        <taxon>Actinomycetota</taxon>
        <taxon>Thermoleophilia</taxon>
        <taxon>Solirubrobacterales</taxon>
        <taxon>Capillimicrobiaceae</taxon>
        <taxon>Capillimicrobium</taxon>
    </lineage>
</organism>
<dbReference type="InterPro" id="IPR003593">
    <property type="entry name" value="AAA+_ATPase"/>
</dbReference>
<dbReference type="InterPro" id="IPR005895">
    <property type="entry name" value="ABC_transptr_haem_export_CcmA"/>
</dbReference>
<dbReference type="Proteomes" id="UP001162834">
    <property type="component" value="Chromosome"/>
</dbReference>
<keyword evidence="4 6" id="KW-0067">ATP-binding</keyword>
<keyword evidence="7" id="KW-1185">Reference proteome</keyword>
<evidence type="ECO:0000256" key="3">
    <source>
        <dbReference type="ARBA" id="ARBA00022748"/>
    </source>
</evidence>
<gene>
    <name evidence="6" type="primary">btuD_11</name>
    <name evidence="6" type="ORF">DSM104329_05675</name>
</gene>
<evidence type="ECO:0000313" key="7">
    <source>
        <dbReference type="Proteomes" id="UP001162834"/>
    </source>
</evidence>
<dbReference type="GO" id="GO:0022857">
    <property type="term" value="F:transmembrane transporter activity"/>
    <property type="evidence" value="ECO:0007669"/>
    <property type="project" value="InterPro"/>
</dbReference>
<dbReference type="SUPFAM" id="SSF52540">
    <property type="entry name" value="P-loop containing nucleoside triphosphate hydrolases"/>
    <property type="match status" value="1"/>
</dbReference>
<sequence length="232" mass="24440">MTTAIELDGVGRSYGERAALAGVSLTLEAGRTLVIFGPNGAGKSTLLRVLATLLRPTAGTVRVLGEPLPDQAWAVRGRIGLLGHDPLLYRQLSARENLRYHARLHSVPETRVAEMLDAIGLARRADEPVALLSRGMVQRVAVARAVLHDPDLLLLDEPRANLDPAAAELLEPLLRGTSEGRGGRARTRVITSHDPAGGLAEADVALGLRGGRAALVAAAADVTTAQIGALYR</sequence>
<dbReference type="InterPro" id="IPR027417">
    <property type="entry name" value="P-loop_NTPase"/>
</dbReference>
<dbReference type="InterPro" id="IPR003439">
    <property type="entry name" value="ABC_transporter-like_ATP-bd"/>
</dbReference>
<name>A0A9E6Y2Q9_9ACTN</name>
<dbReference type="KEGG" id="sbae:DSM104329_05675"/>
<dbReference type="GO" id="GO:0005524">
    <property type="term" value="F:ATP binding"/>
    <property type="evidence" value="ECO:0007669"/>
    <property type="project" value="UniProtKB-KW"/>
</dbReference>
<feature type="domain" description="ABC transporter" evidence="5">
    <location>
        <begin position="5"/>
        <end position="230"/>
    </location>
</feature>
<keyword evidence="2" id="KW-0547">Nucleotide-binding</keyword>
<evidence type="ECO:0000256" key="4">
    <source>
        <dbReference type="ARBA" id="ARBA00022840"/>
    </source>
</evidence>
<evidence type="ECO:0000259" key="5">
    <source>
        <dbReference type="PROSITE" id="PS50893"/>
    </source>
</evidence>
<evidence type="ECO:0000313" key="6">
    <source>
        <dbReference type="EMBL" id="UGS39242.1"/>
    </source>
</evidence>
<dbReference type="RefSeq" id="WP_259313247.1">
    <property type="nucleotide sequence ID" value="NZ_CP087164.1"/>
</dbReference>
<dbReference type="Gene3D" id="3.40.50.300">
    <property type="entry name" value="P-loop containing nucleotide triphosphate hydrolases"/>
    <property type="match status" value="1"/>
</dbReference>
<dbReference type="PANTHER" id="PTHR42939">
    <property type="entry name" value="ABC TRANSPORTER ATP-BINDING PROTEIN ALBC-RELATED"/>
    <property type="match status" value="1"/>
</dbReference>
<dbReference type="Pfam" id="PF00005">
    <property type="entry name" value="ABC_tran"/>
    <property type="match status" value="1"/>
</dbReference>
<keyword evidence="1" id="KW-0813">Transport</keyword>
<dbReference type="GO" id="GO:0016887">
    <property type="term" value="F:ATP hydrolysis activity"/>
    <property type="evidence" value="ECO:0007669"/>
    <property type="project" value="InterPro"/>
</dbReference>
<dbReference type="InterPro" id="IPR051782">
    <property type="entry name" value="ABC_Transporter_VariousFunc"/>
</dbReference>
<proteinExistence type="predicted"/>
<dbReference type="SMART" id="SM00382">
    <property type="entry name" value="AAA"/>
    <property type="match status" value="1"/>
</dbReference>
<evidence type="ECO:0000256" key="2">
    <source>
        <dbReference type="ARBA" id="ARBA00022741"/>
    </source>
</evidence>
<dbReference type="NCBIfam" id="TIGR01189">
    <property type="entry name" value="ccmA"/>
    <property type="match status" value="1"/>
</dbReference>
<dbReference type="PANTHER" id="PTHR42939:SF1">
    <property type="entry name" value="ABC TRANSPORTER ATP-BINDING PROTEIN ALBC-RELATED"/>
    <property type="match status" value="1"/>
</dbReference>